<reference evidence="1 2" key="1">
    <citation type="submission" date="2024-03" db="EMBL/GenBank/DDBJ databases">
        <title>Human intestinal bacterial collection.</title>
        <authorList>
            <person name="Pauvert C."/>
            <person name="Hitch T.C.A."/>
            <person name="Clavel T."/>
        </authorList>
    </citation>
    <scope>NUCLEOTIDE SEQUENCE [LARGE SCALE GENOMIC DNA]</scope>
    <source>
        <strain evidence="1 2">CLA-AP-H18</strain>
    </source>
</reference>
<sequence>MNKVKFKDIEKVKKLYHKKGVYVITGEKYWDGGYDIDASLDEKLQFYSYAKKYSDVLKNIIYQFGDKAIIGKDIGEKSDLFAHWKDMKCYDSFNNLNEQFNKKRNYEINHNDEIIDYIIENNFRYFSFIDFYLPKYNMILQATCHTEIFIYSDNYKEIISKIETIVGSESELNIKYLEFD</sequence>
<name>A0ABV1HSI0_9FIRM</name>
<organism evidence="1 2">
    <name type="scientific">Ruminococcoides intestinihominis</name>
    <dbReference type="NCBI Taxonomy" id="3133161"/>
    <lineage>
        <taxon>Bacteria</taxon>
        <taxon>Bacillati</taxon>
        <taxon>Bacillota</taxon>
        <taxon>Clostridia</taxon>
        <taxon>Eubacteriales</taxon>
        <taxon>Oscillospiraceae</taxon>
        <taxon>Ruminococcoides</taxon>
    </lineage>
</organism>
<evidence type="ECO:0000313" key="1">
    <source>
        <dbReference type="EMBL" id="MEQ2564782.1"/>
    </source>
</evidence>
<protein>
    <submittedName>
        <fullName evidence="1">Uncharacterized protein</fullName>
    </submittedName>
</protein>
<accession>A0ABV1HSI0</accession>
<dbReference type="RefSeq" id="WP_022505322.1">
    <property type="nucleotide sequence ID" value="NZ_JBBMEY010000001.1"/>
</dbReference>
<evidence type="ECO:0000313" key="2">
    <source>
        <dbReference type="Proteomes" id="UP001478133"/>
    </source>
</evidence>
<keyword evidence="2" id="KW-1185">Reference proteome</keyword>
<dbReference type="EMBL" id="JBBMFI010000001">
    <property type="protein sequence ID" value="MEQ2564782.1"/>
    <property type="molecule type" value="Genomic_DNA"/>
</dbReference>
<comment type="caution">
    <text evidence="1">The sequence shown here is derived from an EMBL/GenBank/DDBJ whole genome shotgun (WGS) entry which is preliminary data.</text>
</comment>
<dbReference type="Proteomes" id="UP001478133">
    <property type="component" value="Unassembled WGS sequence"/>
</dbReference>
<gene>
    <name evidence="1" type="ORF">ABFO16_00835</name>
</gene>
<proteinExistence type="predicted"/>